<dbReference type="Proteomes" id="UP000567099">
    <property type="component" value="Unassembled WGS sequence"/>
</dbReference>
<keyword evidence="4 15" id="KW-0240">DNA-directed RNA polymerase</keyword>
<comment type="function">
    <text evidence="12">DNA-dependent RNA polymerase (RNAP) catalyzes the transcription of DNA into RNA using the four ribonucleoside triphosphates as substrates. The Rpo2 subunit (Rpo2N and Rpo2C in this organism) is implicated in DNA promoter recognition and in nucleotide binding.</text>
</comment>
<evidence type="ECO:0000256" key="4">
    <source>
        <dbReference type="ARBA" id="ARBA00022478"/>
    </source>
</evidence>
<dbReference type="Gene3D" id="2.40.50.150">
    <property type="match status" value="1"/>
</dbReference>
<dbReference type="InterPro" id="IPR037033">
    <property type="entry name" value="DNA-dir_RNAP_su2_hyb_sf"/>
</dbReference>
<evidence type="ECO:0000256" key="12">
    <source>
        <dbReference type="ARBA" id="ARBA00025096"/>
    </source>
</evidence>
<dbReference type="EMBL" id="JACHIQ010000001">
    <property type="protein sequence ID" value="MBB6067112.1"/>
    <property type="molecule type" value="Genomic_DNA"/>
</dbReference>
<dbReference type="GeneID" id="2762416"/>
<comment type="catalytic activity">
    <reaction evidence="14 15">
        <text>RNA(n) + a ribonucleoside 5'-triphosphate = RNA(n+1) + diphosphate</text>
        <dbReference type="Rhea" id="RHEA:21248"/>
        <dbReference type="Rhea" id="RHEA-COMP:14527"/>
        <dbReference type="Rhea" id="RHEA-COMP:17342"/>
        <dbReference type="ChEBI" id="CHEBI:33019"/>
        <dbReference type="ChEBI" id="CHEBI:61557"/>
        <dbReference type="ChEBI" id="CHEBI:140395"/>
        <dbReference type="EC" id="2.7.7.6"/>
    </reaction>
</comment>
<evidence type="ECO:0000313" key="30">
    <source>
        <dbReference type="Proteomes" id="UP000564425"/>
    </source>
</evidence>
<dbReference type="EMBL" id="JAGINF010000005">
    <property type="protein sequence ID" value="MBP2219964.1"/>
    <property type="molecule type" value="Genomic_DNA"/>
</dbReference>
<dbReference type="InterPro" id="IPR014724">
    <property type="entry name" value="RNA_pol_RPB2_OB-fold"/>
</dbReference>
<evidence type="ECO:0000256" key="11">
    <source>
        <dbReference type="ARBA" id="ARBA00023163"/>
    </source>
</evidence>
<evidence type="ECO:0000313" key="24">
    <source>
        <dbReference type="EMBL" id="MBB6067112.1"/>
    </source>
</evidence>
<dbReference type="GO" id="GO:0003899">
    <property type="term" value="F:DNA-directed RNA polymerase activity"/>
    <property type="evidence" value="ECO:0007669"/>
    <property type="project" value="UniProtKB-EC"/>
</dbReference>
<protein>
    <recommendedName>
        <fullName evidence="15">DNA-directed RNA polymerase subunit beta</fullName>
        <ecNumber evidence="15">2.7.7.6</ecNumber>
    </recommendedName>
</protein>
<evidence type="ECO:0000313" key="22">
    <source>
        <dbReference type="EMBL" id="MBA2857667.1"/>
    </source>
</evidence>
<evidence type="ECO:0000259" key="17">
    <source>
        <dbReference type="Pfam" id="PF04560"/>
    </source>
</evidence>
<evidence type="ECO:0000256" key="2">
    <source>
        <dbReference type="ARBA" id="ARBA00004496"/>
    </source>
</evidence>
<dbReference type="PANTHER" id="PTHR20856">
    <property type="entry name" value="DNA-DIRECTED RNA POLYMERASE I SUBUNIT 2"/>
    <property type="match status" value="1"/>
</dbReference>
<dbReference type="Proteomes" id="UP000558015">
    <property type="component" value="Unassembled WGS sequence"/>
</dbReference>
<evidence type="ECO:0000256" key="3">
    <source>
        <dbReference type="ARBA" id="ARBA00006835"/>
    </source>
</evidence>
<keyword evidence="5" id="KW-0963">Cytoplasm</keyword>
<dbReference type="Proteomes" id="UP000722095">
    <property type="component" value="Unassembled WGS sequence"/>
</dbReference>
<keyword evidence="6 15" id="KW-0808">Transferase</keyword>
<evidence type="ECO:0000313" key="25">
    <source>
        <dbReference type="EMBL" id="MBB6496631.1"/>
    </source>
</evidence>
<evidence type="ECO:0000313" key="28">
    <source>
        <dbReference type="Proteomes" id="UP000239462"/>
    </source>
</evidence>
<evidence type="ECO:0000256" key="7">
    <source>
        <dbReference type="ARBA" id="ARBA00022695"/>
    </source>
</evidence>
<dbReference type="AlphaFoldDB" id="A0A2L1CBX1"/>
<dbReference type="GO" id="GO:0005737">
    <property type="term" value="C:cytoplasm"/>
    <property type="evidence" value="ECO:0007669"/>
    <property type="project" value="UniProtKB-SubCell"/>
</dbReference>
<dbReference type="Proteomes" id="UP000590564">
    <property type="component" value="Unassembled WGS sequence"/>
</dbReference>
<dbReference type="EMBL" id="JACHED010000001">
    <property type="protein sequence ID" value="MBB6496631.1"/>
    <property type="molecule type" value="Genomic_DNA"/>
</dbReference>
<keyword evidence="8" id="KW-0479">Metal-binding</keyword>
<keyword evidence="7 15" id="KW-0548">Nucleotidyltransferase</keyword>
<evidence type="ECO:0000256" key="1">
    <source>
        <dbReference type="ARBA" id="ARBA00001947"/>
    </source>
</evidence>
<organism evidence="20 28">
    <name type="scientific">Methanococcus maripaludis</name>
    <name type="common">Methanococcus deltae</name>
    <dbReference type="NCBI Taxonomy" id="39152"/>
    <lineage>
        <taxon>Archaea</taxon>
        <taxon>Methanobacteriati</taxon>
        <taxon>Methanobacteriota</taxon>
        <taxon>Methanomada group</taxon>
        <taxon>Methanococci</taxon>
        <taxon>Methanococcales</taxon>
        <taxon>Methanococcaceae</taxon>
        <taxon>Methanococcus</taxon>
    </lineage>
</organism>
<dbReference type="InterPro" id="IPR007120">
    <property type="entry name" value="DNA-dir_RNAP_su2_dom"/>
</dbReference>
<evidence type="ECO:0000313" key="23">
    <source>
        <dbReference type="EMBL" id="MBA2863365.1"/>
    </source>
</evidence>
<reference evidence="27" key="4">
    <citation type="submission" date="2021-03" db="EMBL/GenBank/DDBJ databases">
        <title>Genomic Encyclopedia of Type Strains, Phase IV (KMG-IV): sequencing the most valuable type-strain genomes for metagenomic binning, comparative biology and taxonomic classification.</title>
        <authorList>
            <person name="Goeker M."/>
        </authorList>
    </citation>
    <scope>NUCLEOTIDE SEQUENCE</scope>
    <source>
        <strain evidence="27">DSM 2771</strain>
    </source>
</reference>
<evidence type="ECO:0000256" key="9">
    <source>
        <dbReference type="ARBA" id="ARBA00022833"/>
    </source>
</evidence>
<dbReference type="Proteomes" id="UP000742560">
    <property type="component" value="Unassembled WGS sequence"/>
</dbReference>
<evidence type="ECO:0000313" key="31">
    <source>
        <dbReference type="Proteomes" id="UP000567099"/>
    </source>
</evidence>
<comment type="subcellular location">
    <subcellularLocation>
        <location evidence="2">Cytoplasm</location>
    </subcellularLocation>
</comment>
<gene>
    <name evidence="20" type="primary">rpoB_1</name>
    <name evidence="26" type="ORF">HNP85_001074</name>
    <name evidence="21" type="ORF">HNP86_000365</name>
    <name evidence="22" type="ORF">HNP93_000368</name>
    <name evidence="23" type="ORF">HNP94_000365</name>
    <name evidence="25" type="ORF">HNP96_000652</name>
    <name evidence="24" type="ORF">HNP97_000602</name>
    <name evidence="27" type="ORF">J2745_001471</name>
    <name evidence="20" type="ORF">MMJJ_14770</name>
</gene>
<evidence type="ECO:0000313" key="29">
    <source>
        <dbReference type="Proteomes" id="UP000558015"/>
    </source>
</evidence>
<dbReference type="EMBL" id="JACDUO010000001">
    <property type="protein sequence ID" value="MBA2863365.1"/>
    <property type="molecule type" value="Genomic_DNA"/>
</dbReference>
<feature type="domain" description="RNA polymerase Rpb2" evidence="18">
    <location>
        <begin position="7"/>
        <end position="68"/>
    </location>
</feature>
<dbReference type="SUPFAM" id="SSF64484">
    <property type="entry name" value="beta and beta-prime subunits of DNA dependent RNA-polymerase"/>
    <property type="match status" value="1"/>
</dbReference>
<comment type="cofactor">
    <cofactor evidence="1">
        <name>Zn(2+)</name>
        <dbReference type="ChEBI" id="CHEBI:29105"/>
    </cofactor>
</comment>
<feature type="domain" description="RNA polymerase Rpb2" evidence="17">
    <location>
        <begin position="510"/>
        <end position="607"/>
    </location>
</feature>
<dbReference type="Pfam" id="PF04567">
    <property type="entry name" value="RNA_pol_Rpb2_5"/>
    <property type="match status" value="1"/>
</dbReference>
<reference evidence="20" key="2">
    <citation type="submission" date="2018-02" db="EMBL/GenBank/DDBJ databases">
        <title>Complete genome sequence of the Methanococcus maripaludis type strain JJ (DSM 2067), a model for selenoprotein synthesis in Archaea.</title>
        <authorList>
            <person name="Poehlein A."/>
            <person name="Heym D."/>
            <person name="Quitzke V."/>
            <person name="Fersch J."/>
            <person name="Daniel R."/>
            <person name="Rother M."/>
        </authorList>
    </citation>
    <scope>NUCLEOTIDE SEQUENCE [LARGE SCALE GENOMIC DNA]</scope>
    <source>
        <strain evidence="20">DSM 2067</strain>
    </source>
</reference>
<dbReference type="Pfam" id="PF04560">
    <property type="entry name" value="RNA_pol_Rpb2_7"/>
    <property type="match status" value="1"/>
</dbReference>
<accession>A0A2L1CBX1</accession>
<dbReference type="GO" id="GO:0006351">
    <property type="term" value="P:DNA-templated transcription"/>
    <property type="evidence" value="ECO:0007669"/>
    <property type="project" value="InterPro"/>
</dbReference>
<reference evidence="29 30" key="3">
    <citation type="submission" date="2020-07" db="EMBL/GenBank/DDBJ databases">
        <title>Genomic Encyclopedia of Type Strains, Phase IV (KMG-V): Genome sequencing to study the core and pangenomes of soil and plant-associated prokaryotes.</title>
        <authorList>
            <person name="Whitman W."/>
        </authorList>
    </citation>
    <scope>NUCLEOTIDE SEQUENCE [LARGE SCALE GENOMIC DNA]</scope>
    <source>
        <strain evidence="21 30">A1</strain>
        <strain evidence="22 29">C12</strain>
        <strain evidence="23 31">C13</strain>
        <strain evidence="25 33">D1</strain>
        <strain evidence="24 32">DSM 7078</strain>
        <strain evidence="26">RC</strain>
    </source>
</reference>
<evidence type="ECO:0000313" key="32">
    <source>
        <dbReference type="Proteomes" id="UP000584706"/>
    </source>
</evidence>
<dbReference type="Proteomes" id="UP000239462">
    <property type="component" value="Chromosome"/>
</dbReference>
<dbReference type="EMBL" id="JACDUH010000001">
    <property type="protein sequence ID" value="MBA2850234.1"/>
    <property type="molecule type" value="Genomic_DNA"/>
</dbReference>
<dbReference type="GO" id="GO:0000428">
    <property type="term" value="C:DNA-directed RNA polymerase complex"/>
    <property type="evidence" value="ECO:0007669"/>
    <property type="project" value="UniProtKB-KW"/>
</dbReference>
<evidence type="ECO:0000256" key="6">
    <source>
        <dbReference type="ARBA" id="ARBA00022679"/>
    </source>
</evidence>
<evidence type="ECO:0000313" key="21">
    <source>
        <dbReference type="EMBL" id="MBA2850234.1"/>
    </source>
</evidence>
<reference evidence="28" key="1">
    <citation type="journal article" date="2018" name="Genome Announc.">
        <title>Complete Genome Sequence of the Methanococcus maripaludis Type Strain JJ (DSM 2067), a Model for Selenoprotein Synthesis in Archaea.</title>
        <authorList>
            <person name="Poehlein A."/>
            <person name="Heym D."/>
            <person name="Quitzke V."/>
            <person name="Fersch J."/>
            <person name="Daniel R."/>
            <person name="Rother M."/>
        </authorList>
    </citation>
    <scope>NUCLEOTIDE SEQUENCE [LARGE SCALE GENOMIC DNA]</scope>
    <source>
        <strain evidence="28">DSM 2067</strain>
    </source>
</reference>
<evidence type="ECO:0000313" key="33">
    <source>
        <dbReference type="Proteomes" id="UP000590564"/>
    </source>
</evidence>
<keyword evidence="9" id="KW-0862">Zinc</keyword>
<dbReference type="NCBIfam" id="TIGR03670">
    <property type="entry name" value="rpoB_arch"/>
    <property type="match status" value="1"/>
</dbReference>
<evidence type="ECO:0000256" key="15">
    <source>
        <dbReference type="RuleBase" id="RU363031"/>
    </source>
</evidence>
<evidence type="ECO:0000256" key="14">
    <source>
        <dbReference type="ARBA" id="ARBA00048552"/>
    </source>
</evidence>
<dbReference type="Proteomes" id="UP000584706">
    <property type="component" value="Unassembled WGS sequence"/>
</dbReference>
<dbReference type="InterPro" id="IPR019969">
    <property type="entry name" value="RNAP_Rpo2"/>
</dbReference>
<dbReference type="EMBL" id="JACDUN010000001">
    <property type="protein sequence ID" value="MBA2857667.1"/>
    <property type="molecule type" value="Genomic_DNA"/>
</dbReference>
<dbReference type="Gene3D" id="2.40.270.10">
    <property type="entry name" value="DNA-directed RNA polymerase, subunit 2, domain 6"/>
    <property type="match status" value="1"/>
</dbReference>
<dbReference type="GO" id="GO:0008270">
    <property type="term" value="F:zinc ion binding"/>
    <property type="evidence" value="ECO:0007669"/>
    <property type="project" value="InterPro"/>
</dbReference>
<dbReference type="GO" id="GO:0003677">
    <property type="term" value="F:DNA binding"/>
    <property type="evidence" value="ECO:0007669"/>
    <property type="project" value="UniProtKB-KW"/>
</dbReference>
<dbReference type="InterPro" id="IPR007121">
    <property type="entry name" value="RNA_pol_bsu_CS"/>
</dbReference>
<dbReference type="InterPro" id="IPR007646">
    <property type="entry name" value="RNA_pol_Rpb2_4"/>
</dbReference>
<evidence type="ECO:0000259" key="18">
    <source>
        <dbReference type="Pfam" id="PF04566"/>
    </source>
</evidence>
<dbReference type="EMBL" id="CP026606">
    <property type="protein sequence ID" value="AVB76855.1"/>
    <property type="molecule type" value="Genomic_DNA"/>
</dbReference>
<dbReference type="KEGG" id="mmad:MMJJ_14770"/>
<comment type="subunit">
    <text evidence="13">Part of the RNA polymerase complex.</text>
</comment>
<keyword evidence="10" id="KW-0238">DNA-binding</keyword>
<evidence type="ECO:0000259" key="19">
    <source>
        <dbReference type="Pfam" id="PF04567"/>
    </source>
</evidence>
<dbReference type="InterPro" id="IPR015712">
    <property type="entry name" value="DNA-dir_RNA_pol_su2"/>
</dbReference>
<comment type="function">
    <text evidence="15">DNA-dependent RNA polymerase catalyzes the transcription of DNA into RNA using the four ribonucleoside triphosphates as substrates.</text>
</comment>
<dbReference type="InterPro" id="IPR007647">
    <property type="entry name" value="RNA_pol_Rpb2_5"/>
</dbReference>
<dbReference type="Proteomes" id="UP000564425">
    <property type="component" value="Unassembled WGS sequence"/>
</dbReference>
<name>A0A2L1CBX1_METMI</name>
<dbReference type="GeneID" id="36102561"/>
<dbReference type="GO" id="GO:0032549">
    <property type="term" value="F:ribonucleoside binding"/>
    <property type="evidence" value="ECO:0007669"/>
    <property type="project" value="InterPro"/>
</dbReference>
<evidence type="ECO:0000313" key="27">
    <source>
        <dbReference type="EMBL" id="MBP2219964.1"/>
    </source>
</evidence>
<evidence type="ECO:0000256" key="5">
    <source>
        <dbReference type="ARBA" id="ARBA00022490"/>
    </source>
</evidence>
<keyword evidence="11 15" id="KW-0804">Transcription</keyword>
<evidence type="ECO:0000256" key="10">
    <source>
        <dbReference type="ARBA" id="ARBA00023125"/>
    </source>
</evidence>
<evidence type="ECO:0000256" key="8">
    <source>
        <dbReference type="ARBA" id="ARBA00022723"/>
    </source>
</evidence>
<comment type="similarity">
    <text evidence="3 15">Belongs to the RNA polymerase beta chain family.</text>
</comment>
<dbReference type="Gene3D" id="3.90.1070.20">
    <property type="match status" value="1"/>
</dbReference>
<dbReference type="EMBL" id="JAFBBC010000001">
    <property type="protein sequence ID" value="MBM7409402.1"/>
    <property type="molecule type" value="Genomic_DNA"/>
</dbReference>
<evidence type="ECO:0000259" key="16">
    <source>
        <dbReference type="Pfam" id="PF00562"/>
    </source>
</evidence>
<feature type="domain" description="DNA-directed RNA polymerase subunit 2 hybrid-binding" evidence="16">
    <location>
        <begin position="137"/>
        <end position="508"/>
    </location>
</feature>
<dbReference type="InterPro" id="IPR007641">
    <property type="entry name" value="RNA_pol_Rpb2_7"/>
</dbReference>
<dbReference type="Gene3D" id="3.90.1800.10">
    <property type="entry name" value="RNA polymerase alpha subunit dimerisation domain"/>
    <property type="match status" value="1"/>
</dbReference>
<sequence length="611" mass="68572">MEKQTNVYVNGKLIDTTQDPETLVKNLRENRRSGKLSPSTSISFNEESNDVHISTDGGRAVRPLIVVENGASKVTEEILEKMESKELTFLDLVNSGIIEYLDAEEEENARIAMYEDEITEENTHVEIDPLVILGIGAGVAPYPEHNSAPRITMAAAMSKQSLGIPMANIKWRMDTRGHLLHYPQVPLVRTKHQEILGFDKRPAGQNFVVAVMSYEGYNMEDAFIINKASLERGLGRSSFFRSYESFEKRYPGGQLDKFEVPEKGVRGYRAEEAYRNLGDDGLIDLESSVKSGDVILGKTSPPRFLEEQEITLQTKSQRRDTSVTIRHGEEGIVDLVILSETKEGNRLGKVRVRDLRIPEFGDKFASRHGQKGVIGLIVPQEDLPYTEDGVIPDLIINPHAIPSRMTIGQVLEMIGGKVGSLECRRIDGTIFSGESEWKLREGLEKYGFEHHAKEAMYDGKSGRKLECDIFVGVAYYQKLHHLVAGKIHARSRGPIQVLTRQPTEGRAREGGLRFGEMERDVLVAHGAAMLLKERLLDESDPHEDYVCAKCGEIAIFDYKRGMKFCPVCGESEDIQDNRKIPPVKIAYAFKLLLDELKSMGIDPKLELKDRA</sequence>
<dbReference type="RefSeq" id="WP_011171306.1">
    <property type="nucleotide sequence ID" value="NZ_BAAABJ010000001.1"/>
</dbReference>
<evidence type="ECO:0000256" key="13">
    <source>
        <dbReference type="ARBA" id="ARBA00025838"/>
    </source>
</evidence>
<dbReference type="Pfam" id="PF04566">
    <property type="entry name" value="RNA_pol_Rpb2_4"/>
    <property type="match status" value="1"/>
</dbReference>
<dbReference type="EC" id="2.7.7.6" evidence="15"/>
<feature type="domain" description="RNA polymerase Rpb2" evidence="19">
    <location>
        <begin position="89"/>
        <end position="122"/>
    </location>
</feature>
<proteinExistence type="inferred from homology"/>
<evidence type="ECO:0000313" key="26">
    <source>
        <dbReference type="EMBL" id="MBM7409402.1"/>
    </source>
</evidence>
<dbReference type="CDD" id="cd00653">
    <property type="entry name" value="RNA_pol_B_RPB2"/>
    <property type="match status" value="1"/>
</dbReference>
<evidence type="ECO:0000313" key="20">
    <source>
        <dbReference type="EMBL" id="AVB76855.1"/>
    </source>
</evidence>
<dbReference type="PROSITE" id="PS01166">
    <property type="entry name" value="RNA_POL_BETA"/>
    <property type="match status" value="1"/>
</dbReference>
<dbReference type="Pfam" id="PF00562">
    <property type="entry name" value="RNA_pol_Rpb2_6"/>
    <property type="match status" value="1"/>
</dbReference>